<feature type="domain" description="Ketosynthase family 3 (KS3)" evidence="8">
    <location>
        <begin position="113"/>
        <end position="536"/>
    </location>
</feature>
<evidence type="ECO:0000256" key="4">
    <source>
        <dbReference type="ARBA" id="ARBA00023268"/>
    </source>
</evidence>
<feature type="domain" description="PKS/mFAS DH" evidence="9">
    <location>
        <begin position="954"/>
        <end position="1217"/>
    </location>
</feature>
<proteinExistence type="predicted"/>
<feature type="active site" description="Proton donor; for dehydratase activity" evidence="6">
    <location>
        <position position="1142"/>
    </location>
</feature>
<evidence type="ECO:0000256" key="2">
    <source>
        <dbReference type="ARBA" id="ARBA00022553"/>
    </source>
</evidence>
<dbReference type="PANTHER" id="PTHR43775:SF51">
    <property type="entry name" value="INACTIVE PHENOLPHTHIOCEROL SYNTHESIS POLYKETIDE SYNTHASE TYPE I PKS1-RELATED"/>
    <property type="match status" value="1"/>
</dbReference>
<reference evidence="10" key="1">
    <citation type="submission" date="2021-01" db="EMBL/GenBank/DDBJ databases">
        <title>Whole genome shotgun sequence of Rhizocola hellebori NBRC 109834.</title>
        <authorList>
            <person name="Komaki H."/>
            <person name="Tamura T."/>
        </authorList>
    </citation>
    <scope>NUCLEOTIDE SEQUENCE</scope>
    <source>
        <strain evidence="10">NBRC 109834</strain>
    </source>
</reference>
<dbReference type="PROSITE" id="PS00606">
    <property type="entry name" value="KS3_1"/>
    <property type="match status" value="1"/>
</dbReference>
<dbReference type="PROSITE" id="PS50075">
    <property type="entry name" value="CARRIER"/>
    <property type="match status" value="2"/>
</dbReference>
<evidence type="ECO:0000313" key="10">
    <source>
        <dbReference type="EMBL" id="GIH08846.1"/>
    </source>
</evidence>
<feature type="region of interest" description="C-terminal hotdog fold" evidence="6">
    <location>
        <begin position="1085"/>
        <end position="1217"/>
    </location>
</feature>
<dbReference type="InterPro" id="IPR014031">
    <property type="entry name" value="Ketoacyl_synth_C"/>
</dbReference>
<dbReference type="Pfam" id="PF00109">
    <property type="entry name" value="ketoacyl-synt"/>
    <property type="match status" value="1"/>
</dbReference>
<dbReference type="InterPro" id="IPR016036">
    <property type="entry name" value="Malonyl_transacylase_ACP-bd"/>
</dbReference>
<evidence type="ECO:0000256" key="3">
    <source>
        <dbReference type="ARBA" id="ARBA00022679"/>
    </source>
</evidence>
<dbReference type="InterPro" id="IPR020841">
    <property type="entry name" value="PKS_Beta-ketoAc_synthase_dom"/>
</dbReference>
<dbReference type="Gene3D" id="3.40.50.720">
    <property type="entry name" value="NAD(P)-binding Rossmann-like Domain"/>
    <property type="match status" value="1"/>
</dbReference>
<dbReference type="InterPro" id="IPR014043">
    <property type="entry name" value="Acyl_transferase_dom"/>
</dbReference>
<gene>
    <name evidence="10" type="ORF">Rhe02_69130</name>
</gene>
<evidence type="ECO:0000256" key="6">
    <source>
        <dbReference type="PROSITE-ProRule" id="PRU01363"/>
    </source>
</evidence>
<keyword evidence="4" id="KW-0511">Multifunctional enzyme</keyword>
<dbReference type="InterPro" id="IPR009081">
    <property type="entry name" value="PP-bd_ACP"/>
</dbReference>
<protein>
    <recommendedName>
        <fullName evidence="12">SDR family NAD(P)-dependent oxidoreductase</fullName>
    </recommendedName>
</protein>
<feature type="domain" description="Carrier" evidence="7">
    <location>
        <begin position="18"/>
        <end position="95"/>
    </location>
</feature>
<dbReference type="Pfam" id="PF14765">
    <property type="entry name" value="PS-DH"/>
    <property type="match status" value="1"/>
</dbReference>
<accession>A0A8J3VK90</accession>
<dbReference type="InterPro" id="IPR014030">
    <property type="entry name" value="Ketoacyl_synth_N"/>
</dbReference>
<dbReference type="InterPro" id="IPR020807">
    <property type="entry name" value="PKS_DH"/>
</dbReference>
<dbReference type="PANTHER" id="PTHR43775">
    <property type="entry name" value="FATTY ACID SYNTHASE"/>
    <property type="match status" value="1"/>
</dbReference>
<evidence type="ECO:0000259" key="8">
    <source>
        <dbReference type="PROSITE" id="PS52004"/>
    </source>
</evidence>
<evidence type="ECO:0000256" key="1">
    <source>
        <dbReference type="ARBA" id="ARBA00022450"/>
    </source>
</evidence>
<dbReference type="InterPro" id="IPR049900">
    <property type="entry name" value="PKS_mFAS_DH"/>
</dbReference>
<feature type="active site" description="Proton acceptor; for dehydratase activity" evidence="6">
    <location>
        <position position="985"/>
    </location>
</feature>
<dbReference type="GO" id="GO:0004312">
    <property type="term" value="F:fatty acid synthase activity"/>
    <property type="evidence" value="ECO:0007669"/>
    <property type="project" value="TreeGrafter"/>
</dbReference>
<dbReference type="SMART" id="SM00826">
    <property type="entry name" value="PKS_DH"/>
    <property type="match status" value="1"/>
</dbReference>
<dbReference type="Gene3D" id="3.30.70.3290">
    <property type="match status" value="1"/>
</dbReference>
<dbReference type="Pfam" id="PF08659">
    <property type="entry name" value="KR"/>
    <property type="match status" value="1"/>
</dbReference>
<dbReference type="Pfam" id="PF02801">
    <property type="entry name" value="Ketoacyl-synt_C"/>
    <property type="match status" value="1"/>
</dbReference>
<dbReference type="SMART" id="SM00823">
    <property type="entry name" value="PKS_PP"/>
    <property type="match status" value="2"/>
</dbReference>
<dbReference type="InterPro" id="IPR013968">
    <property type="entry name" value="PKS_KR"/>
</dbReference>
<keyword evidence="1" id="KW-0596">Phosphopantetheine</keyword>
<name>A0A8J3VK90_9ACTN</name>
<dbReference type="InterPro" id="IPR006162">
    <property type="entry name" value="Ppantetheine_attach_site"/>
</dbReference>
<dbReference type="InterPro" id="IPR050091">
    <property type="entry name" value="PKS_NRPS_Biosynth_Enz"/>
</dbReference>
<dbReference type="Pfam" id="PF22953">
    <property type="entry name" value="SpnB_Rossmann"/>
    <property type="match status" value="1"/>
</dbReference>
<dbReference type="PROSITE" id="PS52019">
    <property type="entry name" value="PKS_MFAS_DH"/>
    <property type="match status" value="1"/>
</dbReference>
<dbReference type="Pfam" id="PF00698">
    <property type="entry name" value="Acyl_transf_1"/>
    <property type="match status" value="1"/>
</dbReference>
<dbReference type="InterPro" id="IPR055123">
    <property type="entry name" value="SpnB-like_Rossmann"/>
</dbReference>
<comment type="caution">
    <text evidence="10">The sequence shown here is derived from an EMBL/GenBank/DDBJ whole genome shotgun (WGS) entry which is preliminary data.</text>
</comment>
<dbReference type="InterPro" id="IPR042104">
    <property type="entry name" value="PKS_dehydratase_sf"/>
</dbReference>
<dbReference type="Proteomes" id="UP000612899">
    <property type="component" value="Unassembled WGS sequence"/>
</dbReference>
<dbReference type="SUPFAM" id="SSF55048">
    <property type="entry name" value="Probable ACP-binding domain of malonyl-CoA ACP transacylase"/>
    <property type="match status" value="1"/>
</dbReference>
<dbReference type="InterPro" id="IPR018201">
    <property type="entry name" value="Ketoacyl_synth_AS"/>
</dbReference>
<dbReference type="CDD" id="cd00833">
    <property type="entry name" value="PKS"/>
    <property type="match status" value="1"/>
</dbReference>
<dbReference type="SUPFAM" id="SSF51735">
    <property type="entry name" value="NAD(P)-binding Rossmann-fold domains"/>
    <property type="match status" value="2"/>
</dbReference>
<dbReference type="CDD" id="cd08956">
    <property type="entry name" value="KR_3_FAS_SDR_x"/>
    <property type="match status" value="1"/>
</dbReference>
<dbReference type="InterPro" id="IPR020806">
    <property type="entry name" value="PKS_PP-bd"/>
</dbReference>
<organism evidence="10 11">
    <name type="scientific">Rhizocola hellebori</name>
    <dbReference type="NCBI Taxonomy" id="1392758"/>
    <lineage>
        <taxon>Bacteria</taxon>
        <taxon>Bacillati</taxon>
        <taxon>Actinomycetota</taxon>
        <taxon>Actinomycetes</taxon>
        <taxon>Micromonosporales</taxon>
        <taxon>Micromonosporaceae</taxon>
        <taxon>Rhizocola</taxon>
    </lineage>
</organism>
<keyword evidence="3" id="KW-0808">Transferase</keyword>
<dbReference type="SMART" id="SM00825">
    <property type="entry name" value="PKS_KS"/>
    <property type="match status" value="1"/>
</dbReference>
<feature type="domain" description="Carrier" evidence="7">
    <location>
        <begin position="1631"/>
        <end position="1706"/>
    </location>
</feature>
<evidence type="ECO:0000259" key="9">
    <source>
        <dbReference type="PROSITE" id="PS52019"/>
    </source>
</evidence>
<dbReference type="SUPFAM" id="SSF52151">
    <property type="entry name" value="FabD/lysophospholipase-like"/>
    <property type="match status" value="1"/>
</dbReference>
<dbReference type="SMART" id="SM00827">
    <property type="entry name" value="PKS_AT"/>
    <property type="match status" value="1"/>
</dbReference>
<dbReference type="Gene3D" id="3.40.47.10">
    <property type="match status" value="1"/>
</dbReference>
<feature type="region of interest" description="N-terminal hotdog fold" evidence="6">
    <location>
        <begin position="954"/>
        <end position="1073"/>
    </location>
</feature>
<sequence length="1773" mass="185884">MACSNLCEPGHNVLMGETEQQRLLQLIRAQAAEVLGCPMESVGPSQAFADLGFDSLTALELADRVGALTGLALPGTLAFDYPNPASLAAYLAAQLAPGQGEQTGAETTHSRSHEPIAIVAMACRLPGGVSTPEQLWRLLAQGEDGIGPFPTDRGWPPELFHPDPDHPHTSYVRHGGFLADPGGFDPAFFGLSPREALATDPQQRIMLEVCWEALERGGIDPSALRETRSGVYTGVIGNDYAPRGDRIPAEVAGFLLAGNATSVVSGRIAYLLGTQGPAVTLDTACSSSLVALHLAVQALRAGECSLALAGGVTVLAQPTVFTEFSRQRGLAPDGRCKSFAEAADGTGWAEGAVVLVLERLSQARRHHRPVLAVIRGSAVNSDGASNGLTAPNGPAQQRLIADALADAGLGAEAIDAVEAHGTGTRLGDPIEAQALQAAYGGGRERPLWLGSVKSNLGHTQAAAGAAGVMKMVLALQHEMLPRTLHVDKPSPFVDWSAGPLRLLTQEQPWPAGEVVRRAAVSSFGISGTNAHVILEEAPAPLPAALPRRIPLLLSGRSEAAVREQATRWRGHLATHDWESIAAAATGRSVFEWRAAAFGPADLAEPEVVKSAPGKLALVFAGQGAQRRAMGSELAAAWPEFAAEYDAVCAELDKHLDRPIRSVIDADDGLLDQTGYTQPALFAIEVALARLLLAWGVRPSYLIGHSIGELAAAHVSGALSLPDACRLVAARAALMQALPEGGAMIAVEADEAEVAALPPGQWSLAAVNGPRSVVLSGAEAEVAALAEGFAEQGRRTTRLRVSHAFHSPLMEPMLAVFAQAERDLVPQPGAVPVVSNLTGLPVTTFEAGHWTRHVRAPVRFAQGVELLAAEGVTWYLEIGPGVLTALLPGVAVPLLRAGRPEPEAVLAALAQLHLQGMEVDWAKAAGAQVILPDLPTYPFQRKRFWLSPAGGPALRRAIGVPAADGTESLVLTGKLSLRTQPWLADHRVGVATVVPGAFFAELALKAAEQTETPVLAELLLRELLPVPVEEGIELRVVVDAPADGLRPFAIHARREAQPWTCYATGLLGPARPADAARLKVWPPPGAMPLAVDGLYDELAAHGYHYGPAFQGLQRAWRRGEETFAEVSTIAEPGEFGLHPALLDAALHTLSLARPTEAEVMVPFSFSGVSLYATGATTLRVRLTRQADRLTLAMADPAGMPVATIRDVQMRPMMAQRPAPATGFQLSWLPIEPSLGEAVEAEYLHATTAAQTLTLIQDRLAGQSRLALLTRDAEQDPAQASVWGLARAAQSEHPGRLTLIDLDAADPSEELLAAAVATGEPQLAIRDGRLLVPRLTRLAETGPATPPALKGTVLITGGTGALGRLVARHLTLQWGVPSLLLAGRKGMAGQGAAELAGELTGLGAAVRVVACDVGDRQAVAQLLSQVPPEHPLVAVIHLAGVLDDGMLESQTPSRIEAVMRAKAAGAWHLHELTGQANLEAFVLFSSAAAILGSPGQAGYAAANAYLDALAAHRRACGLPGQAIAWGLWETEGGMAAEVTPAGVRRMRGVGLTPLTAQQGLTLFDEALRKRIPALVAMNFTPPMGGADPEAIPAVLRHLIRPATRRAGAADPAGQAAGGLAQTLAGMPASQRETLLRELVVEQAAKVLGHASASELDVTRALPDLGFDSLTAVELRNRLAAATGLRLAATLVFDHPAIDSLVAHLLGELVPQEAASAIGLIEELTRLEAGVAKLTIDEVARKRLTDTLTSLLSKVDSGRRDVIDAAGDDFHDLLTG</sequence>
<dbReference type="InterPro" id="IPR001227">
    <property type="entry name" value="Ac_transferase_dom_sf"/>
</dbReference>
<dbReference type="GO" id="GO:0004315">
    <property type="term" value="F:3-oxoacyl-[acyl-carrier-protein] synthase activity"/>
    <property type="evidence" value="ECO:0007669"/>
    <property type="project" value="InterPro"/>
</dbReference>
<dbReference type="GO" id="GO:0006633">
    <property type="term" value="P:fatty acid biosynthetic process"/>
    <property type="evidence" value="ECO:0007669"/>
    <property type="project" value="InterPro"/>
</dbReference>
<dbReference type="Pfam" id="PF16197">
    <property type="entry name" value="KAsynt_C_assoc"/>
    <property type="match status" value="1"/>
</dbReference>
<keyword evidence="2" id="KW-0597">Phosphoprotein</keyword>
<dbReference type="FunFam" id="3.40.47.10:FF:000019">
    <property type="entry name" value="Polyketide synthase type I"/>
    <property type="match status" value="1"/>
</dbReference>
<dbReference type="SMART" id="SM00822">
    <property type="entry name" value="PKS_KR"/>
    <property type="match status" value="1"/>
</dbReference>
<evidence type="ECO:0000256" key="5">
    <source>
        <dbReference type="ARBA" id="ARBA00023315"/>
    </source>
</evidence>
<dbReference type="Gene3D" id="3.10.129.110">
    <property type="entry name" value="Polyketide synthase dehydratase"/>
    <property type="match status" value="1"/>
</dbReference>
<dbReference type="PROSITE" id="PS52004">
    <property type="entry name" value="KS3_2"/>
    <property type="match status" value="1"/>
</dbReference>
<dbReference type="InterPro" id="IPR036291">
    <property type="entry name" value="NAD(P)-bd_dom_sf"/>
</dbReference>
<evidence type="ECO:0000259" key="7">
    <source>
        <dbReference type="PROSITE" id="PS50075"/>
    </source>
</evidence>
<dbReference type="InterPro" id="IPR016035">
    <property type="entry name" value="Acyl_Trfase/lysoPLipase"/>
</dbReference>
<dbReference type="Pfam" id="PF21089">
    <property type="entry name" value="PKS_DH_N"/>
    <property type="match status" value="1"/>
</dbReference>
<dbReference type="InterPro" id="IPR049551">
    <property type="entry name" value="PKS_DH_C"/>
</dbReference>
<dbReference type="InterPro" id="IPR036736">
    <property type="entry name" value="ACP-like_sf"/>
</dbReference>
<evidence type="ECO:0008006" key="12">
    <source>
        <dbReference type="Google" id="ProtNLM"/>
    </source>
</evidence>
<dbReference type="SMART" id="SM01294">
    <property type="entry name" value="PKS_PP_betabranch"/>
    <property type="match status" value="2"/>
</dbReference>
<dbReference type="EMBL" id="BONY01000056">
    <property type="protein sequence ID" value="GIH08846.1"/>
    <property type="molecule type" value="Genomic_DNA"/>
</dbReference>
<dbReference type="InterPro" id="IPR057326">
    <property type="entry name" value="KR_dom"/>
</dbReference>
<keyword evidence="5" id="KW-0012">Acyltransferase</keyword>
<dbReference type="SUPFAM" id="SSF53901">
    <property type="entry name" value="Thiolase-like"/>
    <property type="match status" value="1"/>
</dbReference>
<evidence type="ECO:0000313" key="11">
    <source>
        <dbReference type="Proteomes" id="UP000612899"/>
    </source>
</evidence>
<dbReference type="Pfam" id="PF00550">
    <property type="entry name" value="PP-binding"/>
    <property type="match status" value="2"/>
</dbReference>
<dbReference type="Gene3D" id="1.10.1200.10">
    <property type="entry name" value="ACP-like"/>
    <property type="match status" value="2"/>
</dbReference>
<keyword evidence="11" id="KW-1185">Reference proteome</keyword>
<dbReference type="InterPro" id="IPR049552">
    <property type="entry name" value="PKS_DH_N"/>
</dbReference>
<dbReference type="InterPro" id="IPR016039">
    <property type="entry name" value="Thiolase-like"/>
</dbReference>
<dbReference type="SUPFAM" id="SSF47336">
    <property type="entry name" value="ACP-like"/>
    <property type="match status" value="2"/>
</dbReference>
<dbReference type="PROSITE" id="PS00012">
    <property type="entry name" value="PHOSPHOPANTETHEINE"/>
    <property type="match status" value="2"/>
</dbReference>
<dbReference type="Gene3D" id="3.40.366.10">
    <property type="entry name" value="Malonyl-Coenzyme A Acyl Carrier Protein, domain 2"/>
    <property type="match status" value="1"/>
</dbReference>
<dbReference type="InterPro" id="IPR032821">
    <property type="entry name" value="PKS_assoc"/>
</dbReference>
<dbReference type="GO" id="GO:0031177">
    <property type="term" value="F:phosphopantetheine binding"/>
    <property type="evidence" value="ECO:0007669"/>
    <property type="project" value="InterPro"/>
</dbReference>
<dbReference type="FunFam" id="1.10.1200.10:FF:000007">
    <property type="entry name" value="Probable polyketide synthase pks17"/>
    <property type="match status" value="1"/>
</dbReference>